<name>A0A1P8W9Q7_9PLAN</name>
<comment type="pathway">
    <text evidence="1 9 11">Cofactor biosynthesis; thiamine diphosphate biosynthesis; thiamine phosphate from 4-amino-2-methyl-5-diphosphomethylpyrimidine and 4-methyl-5-(2-phosphoethyl)-thiazole: step 1/1.</text>
</comment>
<dbReference type="PANTHER" id="PTHR20857">
    <property type="entry name" value="THIAMINE-PHOSPHATE PYROPHOSPHORYLASE"/>
    <property type="match status" value="1"/>
</dbReference>
<keyword evidence="5 9" id="KW-0784">Thiamine biosynthesis</keyword>
<dbReference type="Gene3D" id="3.20.20.70">
    <property type="entry name" value="Aldolase class I"/>
    <property type="match status" value="1"/>
</dbReference>
<evidence type="ECO:0000259" key="13">
    <source>
        <dbReference type="Pfam" id="PF17792"/>
    </source>
</evidence>
<dbReference type="STRING" id="1891926.Fuma_00374"/>
<feature type="binding site" evidence="9">
    <location>
        <position position="433"/>
    </location>
    <ligand>
        <name>Mg(2+)</name>
        <dbReference type="ChEBI" id="CHEBI:18420"/>
    </ligand>
</feature>
<dbReference type="KEGG" id="fmr:Fuma_00374"/>
<reference evidence="14 15" key="1">
    <citation type="journal article" date="2016" name="Front. Microbiol.">
        <title>Fuerstia marisgermanicae gen. nov., sp. nov., an Unusual Member of the Phylum Planctomycetes from the German Wadden Sea.</title>
        <authorList>
            <person name="Kohn T."/>
            <person name="Heuer A."/>
            <person name="Jogler M."/>
            <person name="Vollmers J."/>
            <person name="Boedeker C."/>
            <person name="Bunk B."/>
            <person name="Rast P."/>
            <person name="Borchert D."/>
            <person name="Glockner I."/>
            <person name="Freese H.M."/>
            <person name="Klenk H.P."/>
            <person name="Overmann J."/>
            <person name="Kaster A.K."/>
            <person name="Rohde M."/>
            <person name="Wiegand S."/>
            <person name="Jogler C."/>
        </authorList>
    </citation>
    <scope>NUCLEOTIDE SEQUENCE [LARGE SCALE GENOMIC DNA]</scope>
    <source>
        <strain evidence="14 15">NH11</strain>
    </source>
</reference>
<comment type="function">
    <text evidence="9">Condenses 4-methyl-5-(beta-hydroxyethyl)thiazole monophosphate (THZ-P) and 2-methyl-4-amino-5-hydroxymethyl pyrimidine pyrophosphate (HMP-PP) to form thiamine monophosphate (TMP).</text>
</comment>
<evidence type="ECO:0000256" key="1">
    <source>
        <dbReference type="ARBA" id="ARBA00005165"/>
    </source>
</evidence>
<sequence length="588" mass="63612">MDHSFQQIAATPSCERIRRRFDAIAVGDSSADVGHLVLVILLEESLGGTCLQNLGLTLHKIENGCFGEVVAATCRTLTECQSDGDAAEVILADETPDLPSAGLGPKAGDQMWLTGLLDRARLICRRSDDATLVRSQHLVQAMVELDGPAKSQLEPLGITAANVELQLSGEPEALPVLAVDLDLAPGLFTDEDEDCDTASIFVSETDASQRIVAVLDANLNRTREGLRVLEDFARFVSRDAAATEELKRLRHQLVAAEQLLQSAGVSPLLQRAVEHDVGTSLTTEQEQRRESVADLVAANARRVQESLRSLEEFGKTVSGPFAAMIKQMRYQTYSLEQQLYLQSVIDMSDAGDVSVPSSRMERIDRLQQAIVYVLLTEDLCRLDWQQTAEAALAGGADVIQLREKHLADDELISRGRWLAQACEAAGALFILNDRSDLARLAEAHGVHVGQDDGSVASARSMLRDDQLLGVSTHDLNQIRTACNSGADYLGVGPVFPSSTKQFDGFPGIEFVKDAAKEAVTESSLVPWFAIGGINIDTVSLVRLSGANRIAVSHAVIGSEDPESAVRDLRAAMLVEDDDRPASLKIRRG</sequence>
<dbReference type="InterPro" id="IPR036206">
    <property type="entry name" value="ThiamineP_synth_sf"/>
</dbReference>
<evidence type="ECO:0000256" key="6">
    <source>
        <dbReference type="ARBA" id="ARBA00047334"/>
    </source>
</evidence>
<evidence type="ECO:0000256" key="4">
    <source>
        <dbReference type="ARBA" id="ARBA00022842"/>
    </source>
</evidence>
<evidence type="ECO:0000256" key="5">
    <source>
        <dbReference type="ARBA" id="ARBA00022977"/>
    </source>
</evidence>
<comment type="catalytic activity">
    <reaction evidence="7 9 10">
        <text>2-(2-carboxy-4-methylthiazol-5-yl)ethyl phosphate + 4-amino-2-methyl-5-(diphosphooxymethyl)pyrimidine + 2 H(+) = thiamine phosphate + CO2 + diphosphate</text>
        <dbReference type="Rhea" id="RHEA:47848"/>
        <dbReference type="ChEBI" id="CHEBI:15378"/>
        <dbReference type="ChEBI" id="CHEBI:16526"/>
        <dbReference type="ChEBI" id="CHEBI:33019"/>
        <dbReference type="ChEBI" id="CHEBI:37575"/>
        <dbReference type="ChEBI" id="CHEBI:57841"/>
        <dbReference type="ChEBI" id="CHEBI:62890"/>
        <dbReference type="EC" id="2.5.1.3"/>
    </reaction>
</comment>
<feature type="binding site" evidence="9">
    <location>
        <position position="532"/>
    </location>
    <ligand>
        <name>2-[(2R,5Z)-2-carboxy-4-methylthiazol-5(2H)-ylidene]ethyl phosphate</name>
        <dbReference type="ChEBI" id="CHEBI:62899"/>
    </ligand>
</feature>
<dbReference type="EC" id="2.5.1.3" evidence="9"/>
<dbReference type="GO" id="GO:0004789">
    <property type="term" value="F:thiamine-phosphate diphosphorylase activity"/>
    <property type="evidence" value="ECO:0007669"/>
    <property type="project" value="UniProtKB-UniRule"/>
</dbReference>
<dbReference type="PANTHER" id="PTHR20857:SF15">
    <property type="entry name" value="THIAMINE-PHOSPHATE SYNTHASE"/>
    <property type="match status" value="1"/>
</dbReference>
<dbReference type="NCBIfam" id="NF002727">
    <property type="entry name" value="PRK02615.1"/>
    <property type="match status" value="1"/>
</dbReference>
<comment type="similarity">
    <text evidence="9 10">Belongs to the thiamine-phosphate synthase family.</text>
</comment>
<feature type="domain" description="Thiamine phosphate synthase/TenI" evidence="12">
    <location>
        <begin position="372"/>
        <end position="555"/>
    </location>
</feature>
<accession>A0A1P8W9Q7</accession>
<organism evidence="14 15">
    <name type="scientific">Fuerstiella marisgermanici</name>
    <dbReference type="NCBI Taxonomy" id="1891926"/>
    <lineage>
        <taxon>Bacteria</taxon>
        <taxon>Pseudomonadati</taxon>
        <taxon>Planctomycetota</taxon>
        <taxon>Planctomycetia</taxon>
        <taxon>Planctomycetales</taxon>
        <taxon>Planctomycetaceae</taxon>
        <taxon>Fuerstiella</taxon>
    </lineage>
</organism>
<evidence type="ECO:0000313" key="15">
    <source>
        <dbReference type="Proteomes" id="UP000187735"/>
    </source>
</evidence>
<feature type="binding site" evidence="9">
    <location>
        <position position="452"/>
    </location>
    <ligand>
        <name>Mg(2+)</name>
        <dbReference type="ChEBI" id="CHEBI:18420"/>
    </ligand>
</feature>
<dbReference type="GO" id="GO:0000287">
    <property type="term" value="F:magnesium ion binding"/>
    <property type="evidence" value="ECO:0007669"/>
    <property type="project" value="UniProtKB-UniRule"/>
</dbReference>
<dbReference type="AlphaFoldDB" id="A0A1P8W9Q7"/>
<gene>
    <name evidence="9 14" type="primary">thiE</name>
    <name evidence="14" type="ORF">Fuma_00374</name>
</gene>
<dbReference type="InterPro" id="IPR022998">
    <property type="entry name" value="ThiamineP_synth_TenI"/>
</dbReference>
<proteinExistence type="inferred from homology"/>
<dbReference type="RefSeq" id="WP_158520827.1">
    <property type="nucleotide sequence ID" value="NZ_CP017641.1"/>
</dbReference>
<dbReference type="HAMAP" id="MF_00097">
    <property type="entry name" value="TMP_synthase"/>
    <property type="match status" value="1"/>
</dbReference>
<keyword evidence="2 9" id="KW-0808">Transferase</keyword>
<dbReference type="InterPro" id="IPR041397">
    <property type="entry name" value="ThiD2"/>
</dbReference>
<dbReference type="NCBIfam" id="TIGR00693">
    <property type="entry name" value="thiE"/>
    <property type="match status" value="1"/>
</dbReference>
<dbReference type="InterPro" id="IPR013785">
    <property type="entry name" value="Aldolase_TIM"/>
</dbReference>
<dbReference type="Pfam" id="PF02581">
    <property type="entry name" value="TMP-TENI"/>
    <property type="match status" value="1"/>
</dbReference>
<evidence type="ECO:0000256" key="2">
    <source>
        <dbReference type="ARBA" id="ARBA00022679"/>
    </source>
</evidence>
<evidence type="ECO:0000256" key="9">
    <source>
        <dbReference type="HAMAP-Rule" id="MF_00097"/>
    </source>
</evidence>
<feature type="binding site" evidence="9">
    <location>
        <position position="500"/>
    </location>
    <ligand>
        <name>4-amino-2-methyl-5-(diphosphooxymethyl)pyrimidine</name>
        <dbReference type="ChEBI" id="CHEBI:57841"/>
    </ligand>
</feature>
<comment type="cofactor">
    <cofactor evidence="9">
        <name>Mg(2+)</name>
        <dbReference type="ChEBI" id="CHEBI:18420"/>
    </cofactor>
    <text evidence="9">Binds 1 Mg(2+) ion per subunit.</text>
</comment>
<dbReference type="OrthoDB" id="9812206at2"/>
<evidence type="ECO:0000256" key="10">
    <source>
        <dbReference type="RuleBase" id="RU003826"/>
    </source>
</evidence>
<protein>
    <recommendedName>
        <fullName evidence="9">Thiamine-phosphate synthase</fullName>
        <shortName evidence="9">TP synthase</shortName>
        <shortName evidence="9">TPS</shortName>
        <ecNumber evidence="9">2.5.1.3</ecNumber>
    </recommendedName>
    <alternativeName>
        <fullName evidence="9">Thiamine-phosphate pyrophosphorylase</fullName>
        <shortName evidence="9">TMP pyrophosphorylase</shortName>
        <shortName evidence="9">TMP-PPase</shortName>
    </alternativeName>
</protein>
<comment type="catalytic activity">
    <reaction evidence="6 9 10">
        <text>4-methyl-5-(2-phosphooxyethyl)-thiazole + 4-amino-2-methyl-5-(diphosphooxymethyl)pyrimidine + H(+) = thiamine phosphate + diphosphate</text>
        <dbReference type="Rhea" id="RHEA:22328"/>
        <dbReference type="ChEBI" id="CHEBI:15378"/>
        <dbReference type="ChEBI" id="CHEBI:33019"/>
        <dbReference type="ChEBI" id="CHEBI:37575"/>
        <dbReference type="ChEBI" id="CHEBI:57841"/>
        <dbReference type="ChEBI" id="CHEBI:58296"/>
        <dbReference type="EC" id="2.5.1.3"/>
    </reaction>
</comment>
<dbReference type="InterPro" id="IPR034291">
    <property type="entry name" value="TMP_synthase"/>
</dbReference>
<keyword evidence="4 9" id="KW-0460">Magnesium</keyword>
<comment type="caution">
    <text evidence="9">Lacks conserved residue(s) required for the propagation of feature annotation.</text>
</comment>
<feature type="binding site" evidence="9">
    <location>
        <position position="471"/>
    </location>
    <ligand>
        <name>4-amino-2-methyl-5-(diphosphooxymethyl)pyrimidine</name>
        <dbReference type="ChEBI" id="CHEBI:57841"/>
    </ligand>
</feature>
<dbReference type="SUPFAM" id="SSF51391">
    <property type="entry name" value="Thiamin phosphate synthase"/>
    <property type="match status" value="1"/>
</dbReference>
<keyword evidence="15" id="KW-1185">Reference proteome</keyword>
<dbReference type="EMBL" id="CP017641">
    <property type="protein sequence ID" value="APZ90790.1"/>
    <property type="molecule type" value="Genomic_DNA"/>
</dbReference>
<dbReference type="Pfam" id="PF17792">
    <property type="entry name" value="ThiD2"/>
    <property type="match status" value="1"/>
</dbReference>
<evidence type="ECO:0000313" key="14">
    <source>
        <dbReference type="EMBL" id="APZ90790.1"/>
    </source>
</evidence>
<feature type="binding site" evidence="9">
    <location>
        <begin position="497"/>
        <end position="499"/>
    </location>
    <ligand>
        <name>2-[(2R,5Z)-2-carboxy-4-methylthiazol-5(2H)-ylidene]ethyl phosphate</name>
        <dbReference type="ChEBI" id="CHEBI:62899"/>
    </ligand>
</feature>
<dbReference type="GO" id="GO:0009229">
    <property type="term" value="P:thiamine diphosphate biosynthetic process"/>
    <property type="evidence" value="ECO:0007669"/>
    <property type="project" value="UniProtKB-UniRule"/>
</dbReference>
<dbReference type="GO" id="GO:0005737">
    <property type="term" value="C:cytoplasm"/>
    <property type="evidence" value="ECO:0007669"/>
    <property type="project" value="TreeGrafter"/>
</dbReference>
<evidence type="ECO:0000259" key="12">
    <source>
        <dbReference type="Pfam" id="PF02581"/>
    </source>
</evidence>
<evidence type="ECO:0000256" key="3">
    <source>
        <dbReference type="ARBA" id="ARBA00022723"/>
    </source>
</evidence>
<feature type="binding site" evidence="9">
    <location>
        <begin position="400"/>
        <end position="404"/>
    </location>
    <ligand>
        <name>4-amino-2-methyl-5-(diphosphooxymethyl)pyrimidine</name>
        <dbReference type="ChEBI" id="CHEBI:57841"/>
    </ligand>
</feature>
<keyword evidence="3 9" id="KW-0479">Metal-binding</keyword>
<comment type="catalytic activity">
    <reaction evidence="8 9 10">
        <text>2-[(2R,5Z)-2-carboxy-4-methylthiazol-5(2H)-ylidene]ethyl phosphate + 4-amino-2-methyl-5-(diphosphooxymethyl)pyrimidine + 2 H(+) = thiamine phosphate + CO2 + diphosphate</text>
        <dbReference type="Rhea" id="RHEA:47844"/>
        <dbReference type="ChEBI" id="CHEBI:15378"/>
        <dbReference type="ChEBI" id="CHEBI:16526"/>
        <dbReference type="ChEBI" id="CHEBI:33019"/>
        <dbReference type="ChEBI" id="CHEBI:37575"/>
        <dbReference type="ChEBI" id="CHEBI:57841"/>
        <dbReference type="ChEBI" id="CHEBI:62899"/>
        <dbReference type="EC" id="2.5.1.3"/>
    </reaction>
</comment>
<dbReference type="CDD" id="cd00564">
    <property type="entry name" value="TMP_TenI"/>
    <property type="match status" value="1"/>
</dbReference>
<evidence type="ECO:0000256" key="7">
    <source>
        <dbReference type="ARBA" id="ARBA00047851"/>
    </source>
</evidence>
<feature type="binding site" evidence="9">
    <location>
        <position position="432"/>
    </location>
    <ligand>
        <name>4-amino-2-methyl-5-(diphosphooxymethyl)pyrimidine</name>
        <dbReference type="ChEBI" id="CHEBI:57841"/>
    </ligand>
</feature>
<dbReference type="UniPathway" id="UPA00060">
    <property type="reaction ID" value="UER00141"/>
</dbReference>
<evidence type="ECO:0000256" key="11">
    <source>
        <dbReference type="RuleBase" id="RU004253"/>
    </source>
</evidence>
<dbReference type="Proteomes" id="UP000187735">
    <property type="component" value="Chromosome"/>
</dbReference>
<feature type="domain" description="ThiD2" evidence="13">
    <location>
        <begin position="214"/>
        <end position="337"/>
    </location>
</feature>
<evidence type="ECO:0000256" key="8">
    <source>
        <dbReference type="ARBA" id="ARBA00047883"/>
    </source>
</evidence>
<dbReference type="GO" id="GO:0009228">
    <property type="term" value="P:thiamine biosynthetic process"/>
    <property type="evidence" value="ECO:0007669"/>
    <property type="project" value="UniProtKB-KW"/>
</dbReference>